<evidence type="ECO:0000313" key="3">
    <source>
        <dbReference type="Proteomes" id="UP001482620"/>
    </source>
</evidence>
<feature type="compositionally biased region" description="Low complexity" evidence="1">
    <location>
        <begin position="96"/>
        <end position="105"/>
    </location>
</feature>
<dbReference type="Proteomes" id="UP001482620">
    <property type="component" value="Unassembled WGS sequence"/>
</dbReference>
<reference evidence="2 3" key="1">
    <citation type="submission" date="2021-06" db="EMBL/GenBank/DDBJ databases">
        <authorList>
            <person name="Palmer J.M."/>
        </authorList>
    </citation>
    <scope>NUCLEOTIDE SEQUENCE [LARGE SCALE GENOMIC DNA]</scope>
    <source>
        <strain evidence="3">if_2019</strain>
        <tissue evidence="2">Muscle</tissue>
    </source>
</reference>
<feature type="region of interest" description="Disordered" evidence="1">
    <location>
        <begin position="73"/>
        <end position="105"/>
    </location>
</feature>
<evidence type="ECO:0000256" key="1">
    <source>
        <dbReference type="SAM" id="MobiDB-lite"/>
    </source>
</evidence>
<organism evidence="2 3">
    <name type="scientific">Ilyodon furcidens</name>
    <name type="common">goldbreast splitfin</name>
    <dbReference type="NCBI Taxonomy" id="33524"/>
    <lineage>
        <taxon>Eukaryota</taxon>
        <taxon>Metazoa</taxon>
        <taxon>Chordata</taxon>
        <taxon>Craniata</taxon>
        <taxon>Vertebrata</taxon>
        <taxon>Euteleostomi</taxon>
        <taxon>Actinopterygii</taxon>
        <taxon>Neopterygii</taxon>
        <taxon>Teleostei</taxon>
        <taxon>Neoteleostei</taxon>
        <taxon>Acanthomorphata</taxon>
        <taxon>Ovalentaria</taxon>
        <taxon>Atherinomorphae</taxon>
        <taxon>Cyprinodontiformes</taxon>
        <taxon>Goodeidae</taxon>
        <taxon>Ilyodon</taxon>
    </lineage>
</organism>
<comment type="caution">
    <text evidence="2">The sequence shown here is derived from an EMBL/GenBank/DDBJ whole genome shotgun (WGS) entry which is preliminary data.</text>
</comment>
<proteinExistence type="predicted"/>
<evidence type="ECO:0000313" key="2">
    <source>
        <dbReference type="EMBL" id="MEQ2242681.1"/>
    </source>
</evidence>
<gene>
    <name evidence="2" type="ORF">ILYODFUR_038492</name>
</gene>
<name>A0ABV0UD66_9TELE</name>
<dbReference type="EMBL" id="JAHRIQ010067538">
    <property type="protein sequence ID" value="MEQ2242681.1"/>
    <property type="molecule type" value="Genomic_DNA"/>
</dbReference>
<keyword evidence="3" id="KW-1185">Reference proteome</keyword>
<accession>A0ABV0UD66</accession>
<sequence length="105" mass="11740">MKCDESPDVVEEHLNESTGLLTEFMNANEDVLLFLPEDEKDGDQMFWFNPKKNDICSFITEVENWITAMRKQNEDAVGPDDSVSITGAQPKKKSSSHVSQSAVSS</sequence>
<protein>
    <submittedName>
        <fullName evidence="2">Uncharacterized protein</fullName>
    </submittedName>
</protein>